<evidence type="ECO:0000313" key="5">
    <source>
        <dbReference type="Proteomes" id="UP000651977"/>
    </source>
</evidence>
<dbReference type="InterPro" id="IPR050680">
    <property type="entry name" value="YpeA/RimI_acetyltransf"/>
</dbReference>
<evidence type="ECO:0000313" key="4">
    <source>
        <dbReference type="EMBL" id="GGB14869.1"/>
    </source>
</evidence>
<dbReference type="RefSeq" id="WP_188407517.1">
    <property type="nucleotide sequence ID" value="NZ_BMDY01000020.1"/>
</dbReference>
<dbReference type="Gene3D" id="3.40.630.30">
    <property type="match status" value="1"/>
</dbReference>
<name>A0ABQ1I6Z2_9ALTE</name>
<dbReference type="InterPro" id="IPR016181">
    <property type="entry name" value="Acyl_CoA_acyltransferase"/>
</dbReference>
<evidence type="ECO:0000256" key="2">
    <source>
        <dbReference type="ARBA" id="ARBA00023315"/>
    </source>
</evidence>
<reference evidence="5" key="1">
    <citation type="journal article" date="2019" name="Int. J. Syst. Evol. Microbiol.">
        <title>The Global Catalogue of Microorganisms (GCM) 10K type strain sequencing project: providing services to taxonomists for standard genome sequencing and annotation.</title>
        <authorList>
            <consortium name="The Broad Institute Genomics Platform"/>
            <consortium name="The Broad Institute Genome Sequencing Center for Infectious Disease"/>
            <person name="Wu L."/>
            <person name="Ma J."/>
        </authorList>
    </citation>
    <scope>NUCLEOTIDE SEQUENCE [LARGE SCALE GENOMIC DNA]</scope>
    <source>
        <strain evidence="5">CGMCC 1.10131</strain>
    </source>
</reference>
<dbReference type="PROSITE" id="PS51186">
    <property type="entry name" value="GNAT"/>
    <property type="match status" value="1"/>
</dbReference>
<accession>A0ABQ1I6Z2</accession>
<dbReference type="CDD" id="cd04301">
    <property type="entry name" value="NAT_SF"/>
    <property type="match status" value="1"/>
</dbReference>
<keyword evidence="1" id="KW-0808">Transferase</keyword>
<sequence length="136" mass="15613">MEIVTLNWEETIPVRHKVLWPDKPPSFCKVEGDESGRHYGVKIEGALVCVASVYIDAGSARLRKFATLEEFQNRGIGTALLQHMIEDSKSLHVKKFWFDARESAIEFYRRFGFSMEGGRFFKSEIAYFKMAKSLVA</sequence>
<proteinExistence type="predicted"/>
<comment type="caution">
    <text evidence="4">The sequence shown here is derived from an EMBL/GenBank/DDBJ whole genome shotgun (WGS) entry which is preliminary data.</text>
</comment>
<gene>
    <name evidence="4" type="ORF">GCM10007414_30390</name>
</gene>
<dbReference type="Pfam" id="PF00583">
    <property type="entry name" value="Acetyltransf_1"/>
    <property type="match status" value="1"/>
</dbReference>
<dbReference type="PANTHER" id="PTHR43420">
    <property type="entry name" value="ACETYLTRANSFERASE"/>
    <property type="match status" value="1"/>
</dbReference>
<protein>
    <submittedName>
        <fullName evidence="4">N-acetyltransferase</fullName>
    </submittedName>
</protein>
<evidence type="ECO:0000256" key="1">
    <source>
        <dbReference type="ARBA" id="ARBA00022679"/>
    </source>
</evidence>
<organism evidence="4 5">
    <name type="scientific">Agarivorans gilvus</name>
    <dbReference type="NCBI Taxonomy" id="680279"/>
    <lineage>
        <taxon>Bacteria</taxon>
        <taxon>Pseudomonadati</taxon>
        <taxon>Pseudomonadota</taxon>
        <taxon>Gammaproteobacteria</taxon>
        <taxon>Alteromonadales</taxon>
        <taxon>Alteromonadaceae</taxon>
        <taxon>Agarivorans</taxon>
    </lineage>
</organism>
<evidence type="ECO:0000259" key="3">
    <source>
        <dbReference type="PROSITE" id="PS51186"/>
    </source>
</evidence>
<dbReference type="SUPFAM" id="SSF55729">
    <property type="entry name" value="Acyl-CoA N-acyltransferases (Nat)"/>
    <property type="match status" value="1"/>
</dbReference>
<dbReference type="InterPro" id="IPR000182">
    <property type="entry name" value="GNAT_dom"/>
</dbReference>
<keyword evidence="2" id="KW-0012">Acyltransferase</keyword>
<dbReference type="Proteomes" id="UP000651977">
    <property type="component" value="Unassembled WGS sequence"/>
</dbReference>
<dbReference type="PANTHER" id="PTHR43420:SF12">
    <property type="entry name" value="N-ACETYLTRANSFERASE DOMAIN-CONTAINING PROTEIN"/>
    <property type="match status" value="1"/>
</dbReference>
<dbReference type="EMBL" id="BMDY01000020">
    <property type="protein sequence ID" value="GGB14869.1"/>
    <property type="molecule type" value="Genomic_DNA"/>
</dbReference>
<feature type="domain" description="N-acetyltransferase" evidence="3">
    <location>
        <begin position="1"/>
        <end position="135"/>
    </location>
</feature>
<keyword evidence="5" id="KW-1185">Reference proteome</keyword>